<comment type="caution">
    <text evidence="1">The sequence shown here is derived from an EMBL/GenBank/DDBJ whole genome shotgun (WGS) entry which is preliminary data.</text>
</comment>
<evidence type="ECO:0000313" key="2">
    <source>
        <dbReference type="Proteomes" id="UP000759103"/>
    </source>
</evidence>
<sequence>MKLIALCTMIGLSGCGQSLPPMSRALFGEAVKRCALRLTTYTYREGLLIDEPLVNFTKEPDPAKAHACFNAALDKITREMTERGVDHIGYIWESRA</sequence>
<reference evidence="1 2" key="1">
    <citation type="submission" date="2021-07" db="EMBL/GenBank/DDBJ databases">
        <title>Sphingomonas sp.</title>
        <authorList>
            <person name="Feng G."/>
            <person name="Li J."/>
            <person name="Pan M."/>
        </authorList>
    </citation>
    <scope>NUCLEOTIDE SEQUENCE [LARGE SCALE GENOMIC DNA]</scope>
    <source>
        <strain evidence="1 2">RRHST34</strain>
    </source>
</reference>
<gene>
    <name evidence="1" type="ORF">KZ820_18210</name>
</gene>
<accession>A0ABS7BSU7</accession>
<keyword evidence="2" id="KW-1185">Reference proteome</keyword>
<name>A0ABS7BSU7_9SPHN</name>
<dbReference type="PROSITE" id="PS51257">
    <property type="entry name" value="PROKAR_LIPOPROTEIN"/>
    <property type="match status" value="1"/>
</dbReference>
<proteinExistence type="predicted"/>
<protein>
    <recommendedName>
        <fullName evidence="3">Lipoprotein</fullName>
    </recommendedName>
</protein>
<organism evidence="1 2">
    <name type="scientific">Sphingomonas citri</name>
    <dbReference type="NCBI Taxonomy" id="2862499"/>
    <lineage>
        <taxon>Bacteria</taxon>
        <taxon>Pseudomonadati</taxon>
        <taxon>Pseudomonadota</taxon>
        <taxon>Alphaproteobacteria</taxon>
        <taxon>Sphingomonadales</taxon>
        <taxon>Sphingomonadaceae</taxon>
        <taxon>Sphingomonas</taxon>
    </lineage>
</organism>
<evidence type="ECO:0000313" key="1">
    <source>
        <dbReference type="EMBL" id="MBW6532680.1"/>
    </source>
</evidence>
<dbReference type="RefSeq" id="WP_219750273.1">
    <property type="nucleotide sequence ID" value="NZ_JAHXZN010000009.1"/>
</dbReference>
<dbReference type="Proteomes" id="UP000759103">
    <property type="component" value="Unassembled WGS sequence"/>
</dbReference>
<evidence type="ECO:0008006" key="3">
    <source>
        <dbReference type="Google" id="ProtNLM"/>
    </source>
</evidence>
<dbReference type="EMBL" id="JAHXZN010000009">
    <property type="protein sequence ID" value="MBW6532680.1"/>
    <property type="molecule type" value="Genomic_DNA"/>
</dbReference>